<organism evidence="2 3">
    <name type="scientific">Mytilus coruscus</name>
    <name type="common">Sea mussel</name>
    <dbReference type="NCBI Taxonomy" id="42192"/>
    <lineage>
        <taxon>Eukaryota</taxon>
        <taxon>Metazoa</taxon>
        <taxon>Spiralia</taxon>
        <taxon>Lophotrochozoa</taxon>
        <taxon>Mollusca</taxon>
        <taxon>Bivalvia</taxon>
        <taxon>Autobranchia</taxon>
        <taxon>Pteriomorphia</taxon>
        <taxon>Mytilida</taxon>
        <taxon>Mytiloidea</taxon>
        <taxon>Mytilidae</taxon>
        <taxon>Mytilinae</taxon>
        <taxon>Mytilus</taxon>
    </lineage>
</organism>
<dbReference type="EMBL" id="CACVKT020001843">
    <property type="protein sequence ID" value="CAC5372241.1"/>
    <property type="molecule type" value="Genomic_DNA"/>
</dbReference>
<feature type="region of interest" description="Disordered" evidence="1">
    <location>
        <begin position="95"/>
        <end position="118"/>
    </location>
</feature>
<gene>
    <name evidence="2" type="ORF">MCOR_10397</name>
</gene>
<evidence type="ECO:0000256" key="1">
    <source>
        <dbReference type="SAM" id="MobiDB-lite"/>
    </source>
</evidence>
<feature type="region of interest" description="Disordered" evidence="1">
    <location>
        <begin position="1"/>
        <end position="32"/>
    </location>
</feature>
<keyword evidence="3" id="KW-1185">Reference proteome</keyword>
<dbReference type="OrthoDB" id="6046782at2759"/>
<proteinExistence type="predicted"/>
<dbReference type="Proteomes" id="UP000507470">
    <property type="component" value="Unassembled WGS sequence"/>
</dbReference>
<feature type="compositionally biased region" description="Basic and acidic residues" evidence="1">
    <location>
        <begin position="12"/>
        <end position="32"/>
    </location>
</feature>
<sequence>MDKILKNMDLNDDLKPEENSRTSTPDKHVPEASDTFRRVLEQFKIPQEQSLTFDAIDSERMDCLDGVGRIRTHHVGSRKSDRRFSVDVLNLRKSDAIGVDDSDSEKENPKPRRGRRKSVQWIDERFVAPVAHEPTDNEKHQARLFMKTVPKSILKHSANDIVLLSDQ</sequence>
<dbReference type="AlphaFoldDB" id="A0A6J8AR39"/>
<accession>A0A6J8AR39</accession>
<evidence type="ECO:0000313" key="2">
    <source>
        <dbReference type="EMBL" id="CAC5372241.1"/>
    </source>
</evidence>
<evidence type="ECO:0000313" key="3">
    <source>
        <dbReference type="Proteomes" id="UP000507470"/>
    </source>
</evidence>
<reference evidence="2 3" key="1">
    <citation type="submission" date="2020-06" db="EMBL/GenBank/DDBJ databases">
        <authorList>
            <person name="Li R."/>
            <person name="Bekaert M."/>
        </authorList>
    </citation>
    <scope>NUCLEOTIDE SEQUENCE [LARGE SCALE GENOMIC DNA]</scope>
    <source>
        <strain evidence="3">wild</strain>
    </source>
</reference>
<name>A0A6J8AR39_MYTCO</name>
<protein>
    <submittedName>
        <fullName evidence="2">Uncharacterized protein</fullName>
    </submittedName>
</protein>